<evidence type="ECO:0000313" key="3">
    <source>
        <dbReference type="Proteomes" id="UP000664167"/>
    </source>
</evidence>
<dbReference type="RefSeq" id="WP_206961828.1">
    <property type="nucleotide sequence ID" value="NZ_BAAAJJ010000002.1"/>
</dbReference>
<feature type="region of interest" description="Disordered" evidence="1">
    <location>
        <begin position="1"/>
        <end position="25"/>
    </location>
</feature>
<reference evidence="2" key="1">
    <citation type="submission" date="2021-03" db="EMBL/GenBank/DDBJ databases">
        <title>Streptomyces poriferae sp. nov., a novel marine sponge-derived Actinobacteria species with anti-MRSA activity.</title>
        <authorList>
            <person name="Sandoval-Powers M."/>
            <person name="Kralova S."/>
            <person name="Nguyen G.-S."/>
            <person name="Fawwal D."/>
            <person name="Degnes K."/>
            <person name="Klinkenberg G."/>
            <person name="Sletta H."/>
            <person name="Wentzel A."/>
            <person name="Liles M.R."/>
        </authorList>
    </citation>
    <scope>NUCLEOTIDE SEQUENCE</scope>
    <source>
        <strain evidence="2">DSM 41794</strain>
    </source>
</reference>
<dbReference type="EMBL" id="JAFLRJ010000099">
    <property type="protein sequence ID" value="MBO0512436.1"/>
    <property type="molecule type" value="Genomic_DNA"/>
</dbReference>
<protein>
    <submittedName>
        <fullName evidence="2">Uncharacterized protein</fullName>
    </submittedName>
</protein>
<feature type="compositionally biased region" description="Pro residues" evidence="1">
    <location>
        <begin position="13"/>
        <end position="24"/>
    </location>
</feature>
<keyword evidence="3" id="KW-1185">Reference proteome</keyword>
<gene>
    <name evidence="2" type="ORF">J0695_11540</name>
</gene>
<dbReference type="Proteomes" id="UP000664167">
    <property type="component" value="Unassembled WGS sequence"/>
</dbReference>
<organism evidence="2 3">
    <name type="scientific">Streptomyces beijiangensis</name>
    <dbReference type="NCBI Taxonomy" id="163361"/>
    <lineage>
        <taxon>Bacteria</taxon>
        <taxon>Bacillati</taxon>
        <taxon>Actinomycetota</taxon>
        <taxon>Actinomycetes</taxon>
        <taxon>Kitasatosporales</taxon>
        <taxon>Streptomycetaceae</taxon>
        <taxon>Streptomyces</taxon>
    </lineage>
</organism>
<evidence type="ECO:0000313" key="2">
    <source>
        <dbReference type="EMBL" id="MBO0512436.1"/>
    </source>
</evidence>
<accession>A0A939F4K9</accession>
<sequence length="55" mass="5707">MTPRPVPVQILSGPPPASRRPAPPISTLKVTTVGDLDTIVESAECSCDAGDDNPH</sequence>
<dbReference type="AlphaFoldDB" id="A0A939F4K9"/>
<evidence type="ECO:0000256" key="1">
    <source>
        <dbReference type="SAM" id="MobiDB-lite"/>
    </source>
</evidence>
<name>A0A939F4K9_9ACTN</name>
<proteinExistence type="predicted"/>
<comment type="caution">
    <text evidence="2">The sequence shown here is derived from an EMBL/GenBank/DDBJ whole genome shotgun (WGS) entry which is preliminary data.</text>
</comment>